<proteinExistence type="predicted"/>
<gene>
    <name evidence="2" type="ORF">GQ607_013317</name>
</gene>
<name>A0A8H3W1L7_9PEZI</name>
<comment type="caution">
    <text evidence="2">The sequence shown here is derived from an EMBL/GenBank/DDBJ whole genome shotgun (WGS) entry which is preliminary data.</text>
</comment>
<organism evidence="2 3">
    <name type="scientific">Colletotrichum asianum</name>
    <dbReference type="NCBI Taxonomy" id="702518"/>
    <lineage>
        <taxon>Eukaryota</taxon>
        <taxon>Fungi</taxon>
        <taxon>Dikarya</taxon>
        <taxon>Ascomycota</taxon>
        <taxon>Pezizomycotina</taxon>
        <taxon>Sordariomycetes</taxon>
        <taxon>Hypocreomycetidae</taxon>
        <taxon>Glomerellales</taxon>
        <taxon>Glomerellaceae</taxon>
        <taxon>Colletotrichum</taxon>
        <taxon>Colletotrichum gloeosporioides species complex</taxon>
    </lineage>
</organism>
<evidence type="ECO:0000313" key="2">
    <source>
        <dbReference type="EMBL" id="KAF0319498.1"/>
    </source>
</evidence>
<accession>A0A8H3W1L7</accession>
<evidence type="ECO:0000256" key="1">
    <source>
        <dbReference type="SAM" id="MobiDB-lite"/>
    </source>
</evidence>
<dbReference type="Proteomes" id="UP000434172">
    <property type="component" value="Unassembled WGS sequence"/>
</dbReference>
<dbReference type="EMBL" id="WOWK01000095">
    <property type="protein sequence ID" value="KAF0319498.1"/>
    <property type="molecule type" value="Genomic_DNA"/>
</dbReference>
<reference evidence="2 3" key="1">
    <citation type="submission" date="2019-12" db="EMBL/GenBank/DDBJ databases">
        <title>A genome sequence resource for the geographically widespread anthracnose pathogen Colletotrichum asianum.</title>
        <authorList>
            <person name="Meng Y."/>
        </authorList>
    </citation>
    <scope>NUCLEOTIDE SEQUENCE [LARGE SCALE GENOMIC DNA]</scope>
    <source>
        <strain evidence="2 3">ICMP 18580</strain>
    </source>
</reference>
<sequence>MQRIHGASLPIRRSLPSAQMTPNVAPPPAPSRPSSAQAISHWNFDGVLNRYGIVHAALFSPMVF</sequence>
<dbReference type="AlphaFoldDB" id="A0A8H3W1L7"/>
<evidence type="ECO:0000313" key="3">
    <source>
        <dbReference type="Proteomes" id="UP000434172"/>
    </source>
</evidence>
<feature type="region of interest" description="Disordered" evidence="1">
    <location>
        <begin position="1"/>
        <end position="36"/>
    </location>
</feature>
<keyword evidence="3" id="KW-1185">Reference proteome</keyword>
<protein>
    <submittedName>
        <fullName evidence="2">Uncharacterized protein</fullName>
    </submittedName>
</protein>